<dbReference type="OrthoDB" id="9815072at2"/>
<protein>
    <submittedName>
        <fullName evidence="1">Uncharacterized protein</fullName>
    </submittedName>
</protein>
<organism evidence="1 2">
    <name type="scientific">Phyllobacterium brassicacearum</name>
    <dbReference type="NCBI Taxonomy" id="314235"/>
    <lineage>
        <taxon>Bacteria</taxon>
        <taxon>Pseudomonadati</taxon>
        <taxon>Pseudomonadota</taxon>
        <taxon>Alphaproteobacteria</taxon>
        <taxon>Hyphomicrobiales</taxon>
        <taxon>Phyllobacteriaceae</taxon>
        <taxon>Phyllobacterium</taxon>
    </lineage>
</organism>
<dbReference type="EMBL" id="PGGO01000034">
    <property type="protein sequence ID" value="PSH61745.1"/>
    <property type="molecule type" value="Genomic_DNA"/>
</dbReference>
<keyword evidence="2" id="KW-1185">Reference proteome</keyword>
<name>A0A2P7B5K0_9HYPH</name>
<dbReference type="RefSeq" id="WP_106714076.1">
    <property type="nucleotide sequence ID" value="NZ_PGGO01000034.1"/>
</dbReference>
<evidence type="ECO:0000313" key="1">
    <source>
        <dbReference type="EMBL" id="PSH61745.1"/>
    </source>
</evidence>
<evidence type="ECO:0000313" key="2">
    <source>
        <dbReference type="Proteomes" id="UP000241444"/>
    </source>
</evidence>
<reference evidence="2" key="1">
    <citation type="submission" date="2017-11" db="EMBL/GenBank/DDBJ databases">
        <authorList>
            <person name="Kuznetsova I."/>
            <person name="Sazanova A."/>
            <person name="Chirak E."/>
            <person name="Safronova V."/>
            <person name="Willems A."/>
        </authorList>
    </citation>
    <scope>NUCLEOTIDE SEQUENCE [LARGE SCALE GENOMIC DNA]</scope>
    <source>
        <strain evidence="2">STM 196</strain>
    </source>
</reference>
<sequence length="89" mass="9691">MAGDKGLTALEKRIVKALLAKGERNQDIHALINYERTPTVNFGRITTVKKDATRPVLTHTDHRSARHGRQLCAACTNPLRGGSPGSEMA</sequence>
<gene>
    <name evidence="1" type="ORF">CU102_26575</name>
</gene>
<comment type="caution">
    <text evidence="1">The sequence shown here is derived from an EMBL/GenBank/DDBJ whole genome shotgun (WGS) entry which is preliminary data.</text>
</comment>
<proteinExistence type="predicted"/>
<accession>A0A2P7B5K0</accession>
<dbReference type="Proteomes" id="UP000241444">
    <property type="component" value="Unassembled WGS sequence"/>
</dbReference>
<dbReference type="AlphaFoldDB" id="A0A2P7B5K0"/>